<accession>A0A1I4M2P4</accession>
<feature type="transmembrane region" description="Helical" evidence="1">
    <location>
        <begin position="40"/>
        <end position="58"/>
    </location>
</feature>
<dbReference type="PANTHER" id="PTHR34220:SF7">
    <property type="entry name" value="SENSOR HISTIDINE KINASE YPDA"/>
    <property type="match status" value="1"/>
</dbReference>
<dbReference type="InterPro" id="IPR010559">
    <property type="entry name" value="Sig_transdc_His_kin_internal"/>
</dbReference>
<dbReference type="Pfam" id="PF06580">
    <property type="entry name" value="His_kinase"/>
    <property type="match status" value="1"/>
</dbReference>
<dbReference type="GO" id="GO:0016020">
    <property type="term" value="C:membrane"/>
    <property type="evidence" value="ECO:0007669"/>
    <property type="project" value="InterPro"/>
</dbReference>
<feature type="transmembrane region" description="Helical" evidence="1">
    <location>
        <begin position="109"/>
        <end position="128"/>
    </location>
</feature>
<proteinExistence type="predicted"/>
<protein>
    <submittedName>
        <fullName evidence="3">Histidine kinase</fullName>
    </submittedName>
</protein>
<gene>
    <name evidence="3" type="ORF">SAMN02982985_02204</name>
</gene>
<dbReference type="InterPro" id="IPR036890">
    <property type="entry name" value="HATPase_C_sf"/>
</dbReference>
<keyword evidence="1" id="KW-1133">Transmembrane helix</keyword>
<dbReference type="InterPro" id="IPR050640">
    <property type="entry name" value="Bact_2-comp_sensor_kinase"/>
</dbReference>
<organism evidence="3 4">
    <name type="scientific">Rugamonas rubra</name>
    <dbReference type="NCBI Taxonomy" id="758825"/>
    <lineage>
        <taxon>Bacteria</taxon>
        <taxon>Pseudomonadati</taxon>
        <taxon>Pseudomonadota</taxon>
        <taxon>Betaproteobacteria</taxon>
        <taxon>Burkholderiales</taxon>
        <taxon>Oxalobacteraceae</taxon>
        <taxon>Telluria group</taxon>
        <taxon>Rugamonas</taxon>
    </lineage>
</organism>
<dbReference type="Proteomes" id="UP000199470">
    <property type="component" value="Unassembled WGS sequence"/>
</dbReference>
<dbReference type="SUPFAM" id="SSF55874">
    <property type="entry name" value="ATPase domain of HSP90 chaperone/DNA topoisomerase II/histidine kinase"/>
    <property type="match status" value="1"/>
</dbReference>
<dbReference type="PANTHER" id="PTHR34220">
    <property type="entry name" value="SENSOR HISTIDINE KINASE YPDA"/>
    <property type="match status" value="1"/>
</dbReference>
<evidence type="ECO:0000313" key="3">
    <source>
        <dbReference type="EMBL" id="SFL97474.1"/>
    </source>
</evidence>
<name>A0A1I4M2P4_9BURK</name>
<keyword evidence="1" id="KW-0812">Transmembrane</keyword>
<dbReference type="AlphaFoldDB" id="A0A1I4M2P4"/>
<evidence type="ECO:0000259" key="2">
    <source>
        <dbReference type="Pfam" id="PF06580"/>
    </source>
</evidence>
<reference evidence="3 4" key="1">
    <citation type="submission" date="2016-10" db="EMBL/GenBank/DDBJ databases">
        <authorList>
            <person name="de Groot N.N."/>
        </authorList>
    </citation>
    <scope>NUCLEOTIDE SEQUENCE [LARGE SCALE GENOMIC DNA]</scope>
    <source>
        <strain evidence="3 4">ATCC 43154</strain>
    </source>
</reference>
<dbReference type="Gene3D" id="3.30.565.10">
    <property type="entry name" value="Histidine kinase-like ATPase, C-terminal domain"/>
    <property type="match status" value="1"/>
</dbReference>
<keyword evidence="4" id="KW-1185">Reference proteome</keyword>
<sequence>MNPALAATFDTFAPLATPAAPGAPAAGAARWPDRRQMLRVLAINLLAWGVLSALGAASSYSATLRNGVGNSYAGDFFAWWRCTMAQVLLCCLLHALFTRWPALVARPRHIALVFAATLLLFFPLDVMYETTYGMLLAGRALHLERMLQALASIHKFDWFVDVALTCGSIGAQVALSIWRQGKADQQALAQAETDNLRLKLELEQQRMLALRGQLEPHFMFNALNAISALVRSDDKKVALAGINRLSALLRYALTAADRDWVSVDEELAFVRDYLALQQLRYGARLRVSIEGGDARVGAIACPPLLLQPLVENALRHDLDCHTDASDIRLRFHIEQRQLAVSICNPLAAAHGSNPGLGLGLRHTEASLQLAFGPLAALRTGVDAGRFRVELRLPLAPAA</sequence>
<feature type="domain" description="Signal transduction histidine kinase internal region" evidence="2">
    <location>
        <begin position="207"/>
        <end position="285"/>
    </location>
</feature>
<keyword evidence="3" id="KW-0808">Transferase</keyword>
<dbReference type="RefSeq" id="WP_245774196.1">
    <property type="nucleotide sequence ID" value="NZ_FOTW01000010.1"/>
</dbReference>
<dbReference type="EMBL" id="FOTW01000010">
    <property type="protein sequence ID" value="SFL97474.1"/>
    <property type="molecule type" value="Genomic_DNA"/>
</dbReference>
<evidence type="ECO:0000256" key="1">
    <source>
        <dbReference type="SAM" id="Phobius"/>
    </source>
</evidence>
<evidence type="ECO:0000313" key="4">
    <source>
        <dbReference type="Proteomes" id="UP000199470"/>
    </source>
</evidence>
<dbReference type="STRING" id="758825.SAMN02982985_02204"/>
<keyword evidence="1" id="KW-0472">Membrane</keyword>
<dbReference type="GO" id="GO:0000155">
    <property type="term" value="F:phosphorelay sensor kinase activity"/>
    <property type="evidence" value="ECO:0007669"/>
    <property type="project" value="InterPro"/>
</dbReference>
<feature type="transmembrane region" description="Helical" evidence="1">
    <location>
        <begin position="78"/>
        <end position="97"/>
    </location>
</feature>
<keyword evidence="3" id="KW-0418">Kinase</keyword>